<evidence type="ECO:0000313" key="3">
    <source>
        <dbReference type="EMBL" id="KAG5650349.1"/>
    </source>
</evidence>
<comment type="caution">
    <text evidence="3">The sequence shown here is derived from an EMBL/GenBank/DDBJ whole genome shotgun (WGS) entry which is preliminary data.</text>
</comment>
<keyword evidence="2" id="KW-0472">Membrane</keyword>
<evidence type="ECO:0000256" key="1">
    <source>
        <dbReference type="SAM" id="Coils"/>
    </source>
</evidence>
<feature type="coiled-coil region" evidence="1">
    <location>
        <begin position="111"/>
        <end position="167"/>
    </location>
</feature>
<reference evidence="3" key="2">
    <citation type="submission" date="2021-10" db="EMBL/GenBank/DDBJ databases">
        <title>Phylogenomics reveals ancestral predisposition of the termite-cultivated fungus Termitomyces towards a domesticated lifestyle.</title>
        <authorList>
            <person name="Auxier B."/>
            <person name="Grum-Grzhimaylo A."/>
            <person name="Cardenas M.E."/>
            <person name="Lodge J.D."/>
            <person name="Laessoe T."/>
            <person name="Pedersen O."/>
            <person name="Smith M.E."/>
            <person name="Kuyper T.W."/>
            <person name="Franco-Molano E.A."/>
            <person name="Baroni T.J."/>
            <person name="Aanen D.K."/>
        </authorList>
    </citation>
    <scope>NUCLEOTIDE SEQUENCE</scope>
    <source>
        <strain evidence="3">D49</strain>
    </source>
</reference>
<gene>
    <name evidence="3" type="ORF">H0H81_012556</name>
</gene>
<evidence type="ECO:0000313" key="4">
    <source>
        <dbReference type="Proteomes" id="UP000717328"/>
    </source>
</evidence>
<name>A0A9P7GGV7_9AGAR</name>
<keyword evidence="2" id="KW-0812">Transmembrane</keyword>
<reference evidence="3" key="1">
    <citation type="submission" date="2021-02" db="EMBL/GenBank/DDBJ databases">
        <authorList>
            <person name="Nieuwenhuis M."/>
            <person name="Van De Peppel L.J.J."/>
        </authorList>
    </citation>
    <scope>NUCLEOTIDE SEQUENCE</scope>
    <source>
        <strain evidence="3">D49</strain>
    </source>
</reference>
<organism evidence="3 4">
    <name type="scientific">Sphagnurus paluster</name>
    <dbReference type="NCBI Taxonomy" id="117069"/>
    <lineage>
        <taxon>Eukaryota</taxon>
        <taxon>Fungi</taxon>
        <taxon>Dikarya</taxon>
        <taxon>Basidiomycota</taxon>
        <taxon>Agaricomycotina</taxon>
        <taxon>Agaricomycetes</taxon>
        <taxon>Agaricomycetidae</taxon>
        <taxon>Agaricales</taxon>
        <taxon>Tricholomatineae</taxon>
        <taxon>Lyophyllaceae</taxon>
        <taxon>Sphagnurus</taxon>
    </lineage>
</organism>
<keyword evidence="2" id="KW-1133">Transmembrane helix</keyword>
<dbReference type="EMBL" id="JABCKI010000477">
    <property type="protein sequence ID" value="KAG5650349.1"/>
    <property type="molecule type" value="Genomic_DNA"/>
</dbReference>
<sequence length="335" mass="39580">LYSSSQESGLAKGGQSYAVIFILLILIAGAPFLGVFIDRTLESQERLQARQRWEIEMRNHQKEEIHWRSRLDDLYLQEIELVQKLDQMNQDYILQEAQWKIRMNRAETTFNERVNDLNERYQQRERELQKRMDQAETTFNERVTELNGRYQQRERQLQKRIEHFEEELRKKFEWEKRERERAQVYWKDVQGEVHCLANGRKKYTAQLANLPPTVDGMVACKETSIEINGITYNSPISCENRGNGVIRGHWIADNETLCAAYWEFVKLKDCTAPKSGLRRIEAKLGAVHAGEDAERLCLTTPLTINGQTYEQPMACPDWRRYGFWGIWNIPDDNCR</sequence>
<protein>
    <submittedName>
        <fullName evidence="3">Uncharacterized protein</fullName>
    </submittedName>
</protein>
<dbReference type="Proteomes" id="UP000717328">
    <property type="component" value="Unassembled WGS sequence"/>
</dbReference>
<keyword evidence="1" id="KW-0175">Coiled coil</keyword>
<evidence type="ECO:0000256" key="2">
    <source>
        <dbReference type="SAM" id="Phobius"/>
    </source>
</evidence>
<feature type="non-terminal residue" evidence="3">
    <location>
        <position position="335"/>
    </location>
</feature>
<accession>A0A9P7GGV7</accession>
<proteinExistence type="predicted"/>
<keyword evidence="4" id="KW-1185">Reference proteome</keyword>
<dbReference type="OrthoDB" id="3153758at2759"/>
<dbReference type="AlphaFoldDB" id="A0A9P7GGV7"/>
<feature type="transmembrane region" description="Helical" evidence="2">
    <location>
        <begin position="17"/>
        <end position="37"/>
    </location>
</feature>